<keyword evidence="5" id="KW-0697">Rotamase</keyword>
<reference evidence="7 8" key="1">
    <citation type="submission" date="2015-07" db="EMBL/GenBank/DDBJ databases">
        <title>The genome of Eufriesea mexicana.</title>
        <authorList>
            <person name="Pan H."/>
            <person name="Kapheim K."/>
        </authorList>
    </citation>
    <scope>NUCLEOTIDE SEQUENCE [LARGE SCALE GENOMIC DNA]</scope>
    <source>
        <strain evidence="7">0111107269</strain>
        <tissue evidence="7">Whole body</tissue>
    </source>
</reference>
<dbReference type="GO" id="GO:0003755">
    <property type="term" value="F:peptidyl-prolyl cis-trans isomerase activity"/>
    <property type="evidence" value="ECO:0007669"/>
    <property type="project" value="UniProtKB-UniRule"/>
</dbReference>
<dbReference type="PRINTS" id="PR00153">
    <property type="entry name" value="CSAPPISMRASE"/>
</dbReference>
<dbReference type="PANTHER" id="PTHR45625:SF6">
    <property type="entry name" value="SPLICEOSOME-ASSOCIATED PROTEIN CWC27 HOMOLOG"/>
    <property type="match status" value="1"/>
</dbReference>
<dbReference type="EC" id="5.2.1.8" evidence="5"/>
<evidence type="ECO:0000256" key="2">
    <source>
        <dbReference type="ARBA" id="ARBA00007365"/>
    </source>
</evidence>
<evidence type="ECO:0000256" key="5">
    <source>
        <dbReference type="RuleBase" id="RU363019"/>
    </source>
</evidence>
<dbReference type="GO" id="GO:0071013">
    <property type="term" value="C:catalytic step 2 spliceosome"/>
    <property type="evidence" value="ECO:0007669"/>
    <property type="project" value="TreeGrafter"/>
</dbReference>
<dbReference type="InterPro" id="IPR044666">
    <property type="entry name" value="Cyclophilin_A-like"/>
</dbReference>
<dbReference type="PROSITE" id="PS50072">
    <property type="entry name" value="CSA_PPIASE_2"/>
    <property type="match status" value="1"/>
</dbReference>
<sequence length="256" mass="29164">MLVFDEKPMASSTTIQTLRRNDGYKGKRVIEMKAVRRGNAYYVKSRNRKGAAYVSTEKDVCRGHANIRITEGKENGHLDEFHTKLRFCQRGLITMTNAGKDDNGSKFFFILSSTPDLQNKHTIFGKVTGGAIYNMLKLEEALVDEENNVRTLYPPKIRETEILNNPFSDIIPRIIVQESEEVKDSLKIKTATVKYCLFSCIWKLMQKAEKRINDFTSQQGVKEVKGKACHNESVAFEAPEKRCFKCNSTSHLAHTC</sequence>
<evidence type="ECO:0000256" key="4">
    <source>
        <dbReference type="ARBA" id="ARBA00046368"/>
    </source>
</evidence>
<evidence type="ECO:0000256" key="1">
    <source>
        <dbReference type="ARBA" id="ARBA00004123"/>
    </source>
</evidence>
<dbReference type="EMBL" id="KQ765372">
    <property type="protein sequence ID" value="OAD53963.1"/>
    <property type="molecule type" value="Genomic_DNA"/>
</dbReference>
<comment type="function">
    <text evidence="5">PPIases accelerate the folding of proteins. It catalyzes the cis-trans isomerization of proline imidic peptide bonds in oligopeptides.</text>
</comment>
<comment type="catalytic activity">
    <reaction evidence="5">
        <text>[protein]-peptidylproline (omega=180) = [protein]-peptidylproline (omega=0)</text>
        <dbReference type="Rhea" id="RHEA:16237"/>
        <dbReference type="Rhea" id="RHEA-COMP:10747"/>
        <dbReference type="Rhea" id="RHEA-COMP:10748"/>
        <dbReference type="ChEBI" id="CHEBI:83833"/>
        <dbReference type="ChEBI" id="CHEBI:83834"/>
        <dbReference type="EC" id="5.2.1.8"/>
    </reaction>
</comment>
<dbReference type="InterPro" id="IPR002130">
    <property type="entry name" value="Cyclophilin-type_PPIase_dom"/>
</dbReference>
<dbReference type="Pfam" id="PF00160">
    <property type="entry name" value="Pro_isomerase"/>
    <property type="match status" value="1"/>
</dbReference>
<comment type="similarity">
    <text evidence="2 5">Belongs to the cyclophilin-type PPIase family.</text>
</comment>
<keyword evidence="3" id="KW-0539">Nucleus</keyword>
<gene>
    <name evidence="7" type="ORF">WN48_08568</name>
</gene>
<dbReference type="PANTHER" id="PTHR45625">
    <property type="entry name" value="PEPTIDYL-PROLYL CIS-TRANS ISOMERASE-RELATED"/>
    <property type="match status" value="1"/>
</dbReference>
<keyword evidence="5 7" id="KW-0413">Isomerase</keyword>
<evidence type="ECO:0000313" key="8">
    <source>
        <dbReference type="Proteomes" id="UP000250275"/>
    </source>
</evidence>
<evidence type="ECO:0000256" key="3">
    <source>
        <dbReference type="ARBA" id="ARBA00023242"/>
    </source>
</evidence>
<comment type="subunit">
    <text evidence="4">Part of the activated spliceosome B/catalytic step 1 spliceosome, one of the forms of the spliceosome which has a well-formed active site but still cannot catalyze the branching reaction and is composed at least of 52 proteins, the U2, U5 and U6 snRNAs and the pre-mRNA. Recruited during early steps of activated spliceosome B maturation, it is probably one of the first proteins released from this complex as he matures to the spliceosome C complex. Component of the minor spliceosome, which splices U12-type introns.</text>
</comment>
<evidence type="ECO:0000259" key="6">
    <source>
        <dbReference type="PROSITE" id="PS50072"/>
    </source>
</evidence>
<keyword evidence="8" id="KW-1185">Reference proteome</keyword>
<dbReference type="Gene3D" id="2.40.100.10">
    <property type="entry name" value="Cyclophilin-like"/>
    <property type="match status" value="1"/>
</dbReference>
<dbReference type="Proteomes" id="UP000250275">
    <property type="component" value="Unassembled WGS sequence"/>
</dbReference>
<feature type="domain" description="PPIase cyclophilin-type" evidence="6">
    <location>
        <begin position="1"/>
        <end position="171"/>
    </location>
</feature>
<name>A0A310SAG4_9HYME</name>
<evidence type="ECO:0000313" key="7">
    <source>
        <dbReference type="EMBL" id="OAD53963.1"/>
    </source>
</evidence>
<comment type="subcellular location">
    <subcellularLocation>
        <location evidence="1">Nucleus</location>
    </subcellularLocation>
</comment>
<proteinExistence type="inferred from homology"/>
<dbReference type="InterPro" id="IPR029000">
    <property type="entry name" value="Cyclophilin-like_dom_sf"/>
</dbReference>
<accession>A0A310SAG4</accession>
<protein>
    <recommendedName>
        <fullName evidence="5">Peptidyl-prolyl cis-trans isomerase</fullName>
        <shortName evidence="5">PPIase</shortName>
        <ecNumber evidence="5">5.2.1.8</ecNumber>
    </recommendedName>
</protein>
<dbReference type="AlphaFoldDB" id="A0A310SAG4"/>
<dbReference type="SUPFAM" id="SSF50891">
    <property type="entry name" value="Cyclophilin-like"/>
    <property type="match status" value="1"/>
</dbReference>
<organism evidence="7 8">
    <name type="scientific">Eufriesea mexicana</name>
    <dbReference type="NCBI Taxonomy" id="516756"/>
    <lineage>
        <taxon>Eukaryota</taxon>
        <taxon>Metazoa</taxon>
        <taxon>Ecdysozoa</taxon>
        <taxon>Arthropoda</taxon>
        <taxon>Hexapoda</taxon>
        <taxon>Insecta</taxon>
        <taxon>Pterygota</taxon>
        <taxon>Neoptera</taxon>
        <taxon>Endopterygota</taxon>
        <taxon>Hymenoptera</taxon>
        <taxon>Apocrita</taxon>
        <taxon>Aculeata</taxon>
        <taxon>Apoidea</taxon>
        <taxon>Anthophila</taxon>
        <taxon>Apidae</taxon>
        <taxon>Eufriesea</taxon>
    </lineage>
</organism>